<dbReference type="InterPro" id="IPR018097">
    <property type="entry name" value="EGF_Ca-bd_CS"/>
</dbReference>
<evidence type="ECO:0000256" key="8">
    <source>
        <dbReference type="ARBA" id="ARBA00022869"/>
    </source>
</evidence>
<feature type="domain" description="EGF-like" evidence="16">
    <location>
        <begin position="854"/>
        <end position="892"/>
    </location>
</feature>
<dbReference type="InterPro" id="IPR036857">
    <property type="entry name" value="Thyroglobulin_1_sf"/>
</dbReference>
<dbReference type="PROSITE" id="PS00484">
    <property type="entry name" value="THYROGLOBULIN_1_1"/>
    <property type="match status" value="2"/>
</dbReference>
<dbReference type="Gene3D" id="2.10.25.10">
    <property type="entry name" value="Laminin"/>
    <property type="match status" value="2"/>
</dbReference>
<feature type="chain" id="PRO_5017385117" evidence="15">
    <location>
        <begin position="24"/>
        <end position="1345"/>
    </location>
</feature>
<keyword evidence="5 15" id="KW-0732">Signal</keyword>
<dbReference type="CDD" id="cd00054">
    <property type="entry name" value="EGF_CA"/>
    <property type="match status" value="1"/>
</dbReference>
<evidence type="ECO:0000256" key="13">
    <source>
        <dbReference type="PROSITE-ProRule" id="PRU00461"/>
    </source>
</evidence>
<feature type="domain" description="Thyroglobulin type-1" evidence="18">
    <location>
        <begin position="982"/>
        <end position="1050"/>
    </location>
</feature>
<keyword evidence="11" id="KW-0325">Glycoprotein</keyword>
<evidence type="ECO:0000313" key="20">
    <source>
        <dbReference type="Ensembl" id="ENSPKIP00000036480.1"/>
    </source>
</evidence>
<dbReference type="Pfam" id="PF12947">
    <property type="entry name" value="EGF_3"/>
    <property type="match status" value="1"/>
</dbReference>
<dbReference type="InterPro" id="IPR009030">
    <property type="entry name" value="Growth_fac_rcpt_cys_sf"/>
</dbReference>
<evidence type="ECO:0000259" key="16">
    <source>
        <dbReference type="PROSITE" id="PS50026"/>
    </source>
</evidence>
<proteinExistence type="predicted"/>
<feature type="repeat" description="LDL-receptor class B" evidence="13">
    <location>
        <begin position="1164"/>
        <end position="1206"/>
    </location>
</feature>
<keyword evidence="21" id="KW-1185">Reference proteome</keyword>
<evidence type="ECO:0000256" key="12">
    <source>
        <dbReference type="PROSITE-ProRule" id="PRU00076"/>
    </source>
</evidence>
<dbReference type="InterPro" id="IPR006605">
    <property type="entry name" value="G2_nidogen/fibulin_G2F"/>
</dbReference>
<dbReference type="SUPFAM" id="SSF63825">
    <property type="entry name" value="YWTD domain"/>
    <property type="match status" value="1"/>
</dbReference>
<dbReference type="SMART" id="SM00211">
    <property type="entry name" value="TY"/>
    <property type="match status" value="2"/>
</dbReference>
<feature type="disulfide bond" evidence="14">
    <location>
        <begin position="935"/>
        <end position="942"/>
    </location>
</feature>
<dbReference type="FunFam" id="2.120.10.30:FF:000241">
    <property type="entry name" value="Low-density lipoprotein receptor-related protein 6"/>
    <property type="match status" value="1"/>
</dbReference>
<dbReference type="GO" id="GO:0042813">
    <property type="term" value="F:Wnt receptor activity"/>
    <property type="evidence" value="ECO:0007669"/>
    <property type="project" value="TreeGrafter"/>
</dbReference>
<evidence type="ECO:0000256" key="4">
    <source>
        <dbReference type="ARBA" id="ARBA00022536"/>
    </source>
</evidence>
<feature type="disulfide bond" evidence="14">
    <location>
        <begin position="1020"/>
        <end position="1027"/>
    </location>
</feature>
<dbReference type="Pfam" id="PF00086">
    <property type="entry name" value="Thyroglobulin_1"/>
    <property type="match status" value="2"/>
</dbReference>
<dbReference type="GeneTree" id="ENSGT00940000157901"/>
<dbReference type="InterPro" id="IPR009017">
    <property type="entry name" value="GFP"/>
</dbReference>
<dbReference type="InterPro" id="IPR011042">
    <property type="entry name" value="6-blade_b-propeller_TolB-like"/>
</dbReference>
<dbReference type="Gene3D" id="2.120.10.30">
    <property type="entry name" value="TolB, C-terminal domain"/>
    <property type="match status" value="1"/>
</dbReference>
<dbReference type="GO" id="GO:0017147">
    <property type="term" value="F:Wnt-protein binding"/>
    <property type="evidence" value="ECO:0007669"/>
    <property type="project" value="TreeGrafter"/>
</dbReference>
<dbReference type="PROSITE" id="PS50993">
    <property type="entry name" value="NIDOGEN_G2"/>
    <property type="match status" value="1"/>
</dbReference>
<evidence type="ECO:0000256" key="10">
    <source>
        <dbReference type="ARBA" id="ARBA00023157"/>
    </source>
</evidence>
<dbReference type="SMART" id="SM00181">
    <property type="entry name" value="EGF"/>
    <property type="match status" value="3"/>
</dbReference>
<dbReference type="GO" id="GO:0005604">
    <property type="term" value="C:basement membrane"/>
    <property type="evidence" value="ECO:0007669"/>
    <property type="project" value="UniProtKB-SubCell"/>
</dbReference>
<dbReference type="InterPro" id="IPR050778">
    <property type="entry name" value="Cueball_EGF_LRP_Nidogen"/>
</dbReference>
<dbReference type="PROSITE" id="PS01187">
    <property type="entry name" value="EGF_CA"/>
    <property type="match status" value="1"/>
</dbReference>
<keyword evidence="2" id="KW-0964">Secreted</keyword>
<dbReference type="InterPro" id="IPR049883">
    <property type="entry name" value="NOTCH1_EGF-like"/>
</dbReference>
<comment type="caution">
    <text evidence="12">Lacks conserved residue(s) required for the propagation of feature annotation.</text>
</comment>
<dbReference type="PANTHER" id="PTHR46513:SF15">
    <property type="entry name" value="NIDOGEN 2"/>
    <property type="match status" value="1"/>
</dbReference>
<name>A0A3B3T1D0_9TELE</name>
<keyword evidence="3" id="KW-0272">Extracellular matrix</keyword>
<dbReference type="CDD" id="cd00191">
    <property type="entry name" value="TY"/>
    <property type="match status" value="2"/>
</dbReference>
<dbReference type="Ensembl" id="ENSPKIT00000017427.1">
    <property type="protein sequence ID" value="ENSPKIP00000036480.1"/>
    <property type="gene ID" value="ENSPKIG00000014923.1"/>
</dbReference>
<dbReference type="InterPro" id="IPR000742">
    <property type="entry name" value="EGF"/>
</dbReference>
<dbReference type="GO" id="GO:0005509">
    <property type="term" value="F:calcium ion binding"/>
    <property type="evidence" value="ECO:0007669"/>
    <property type="project" value="InterPro"/>
</dbReference>
<protein>
    <submittedName>
        <fullName evidence="20">Nidogen 2</fullName>
    </submittedName>
</protein>
<keyword evidence="9" id="KW-0130">Cell adhesion</keyword>
<feature type="domain" description="EGF-like" evidence="16">
    <location>
        <begin position="709"/>
        <end position="750"/>
    </location>
</feature>
<evidence type="ECO:0000256" key="1">
    <source>
        <dbReference type="ARBA" id="ARBA00004302"/>
    </source>
</evidence>
<dbReference type="InterPro" id="IPR001881">
    <property type="entry name" value="EGF-like_Ca-bd_dom"/>
</dbReference>
<dbReference type="PROSITE" id="PS50026">
    <property type="entry name" value="EGF_3"/>
    <property type="match status" value="2"/>
</dbReference>
<keyword evidence="6" id="KW-0677">Repeat</keyword>
<dbReference type="FunFam" id="2.10.25.10:FF:000038">
    <property type="entry name" value="Fibrillin 2"/>
    <property type="match status" value="1"/>
</dbReference>
<evidence type="ECO:0000259" key="18">
    <source>
        <dbReference type="PROSITE" id="PS51162"/>
    </source>
</evidence>
<dbReference type="CDD" id="cd00255">
    <property type="entry name" value="nidG2"/>
    <property type="match status" value="1"/>
</dbReference>
<dbReference type="PROSITE" id="PS51120">
    <property type="entry name" value="LDLRB"/>
    <property type="match status" value="3"/>
</dbReference>
<dbReference type="PROSITE" id="PS01186">
    <property type="entry name" value="EGF_2"/>
    <property type="match status" value="3"/>
</dbReference>
<dbReference type="Pfam" id="PF06119">
    <property type="entry name" value="NIDO"/>
    <property type="match status" value="1"/>
</dbReference>
<evidence type="ECO:0000256" key="15">
    <source>
        <dbReference type="SAM" id="SignalP"/>
    </source>
</evidence>
<dbReference type="PANTHER" id="PTHR46513">
    <property type="entry name" value="VITELLOGENIN RECEPTOR-LIKE PROTEIN-RELATED-RELATED"/>
    <property type="match status" value="1"/>
</dbReference>
<dbReference type="Pfam" id="PF07474">
    <property type="entry name" value="G2F"/>
    <property type="match status" value="1"/>
</dbReference>
<dbReference type="GO" id="GO:0060070">
    <property type="term" value="P:canonical Wnt signaling pathway"/>
    <property type="evidence" value="ECO:0007669"/>
    <property type="project" value="TreeGrafter"/>
</dbReference>
<evidence type="ECO:0000256" key="7">
    <source>
        <dbReference type="ARBA" id="ARBA00022837"/>
    </source>
</evidence>
<dbReference type="SUPFAM" id="SSF57184">
    <property type="entry name" value="Growth factor receptor domain"/>
    <property type="match status" value="1"/>
</dbReference>
<dbReference type="SMART" id="SM00539">
    <property type="entry name" value="NIDO"/>
    <property type="match status" value="1"/>
</dbReference>
<reference evidence="20" key="1">
    <citation type="submission" date="2025-08" db="UniProtKB">
        <authorList>
            <consortium name="Ensembl"/>
        </authorList>
    </citation>
    <scope>IDENTIFICATION</scope>
</reference>
<feature type="domain" description="Nidogen G2 beta-barrel" evidence="17">
    <location>
        <begin position="478"/>
        <end position="707"/>
    </location>
</feature>
<reference evidence="20" key="2">
    <citation type="submission" date="2025-09" db="UniProtKB">
        <authorList>
            <consortium name="Ensembl"/>
        </authorList>
    </citation>
    <scope>IDENTIFICATION</scope>
</reference>
<dbReference type="GO" id="GO:0005886">
    <property type="term" value="C:plasma membrane"/>
    <property type="evidence" value="ECO:0007669"/>
    <property type="project" value="TreeGrafter"/>
</dbReference>
<dbReference type="InterPro" id="IPR000033">
    <property type="entry name" value="LDLR_classB_rpt"/>
</dbReference>
<dbReference type="SMART" id="SM00682">
    <property type="entry name" value="G2F"/>
    <property type="match status" value="1"/>
</dbReference>
<keyword evidence="4 12" id="KW-0245">EGF-like domain</keyword>
<evidence type="ECO:0000313" key="21">
    <source>
        <dbReference type="Proteomes" id="UP000261540"/>
    </source>
</evidence>
<evidence type="ECO:0000256" key="11">
    <source>
        <dbReference type="ARBA" id="ARBA00023180"/>
    </source>
</evidence>
<dbReference type="GO" id="GO:0007160">
    <property type="term" value="P:cell-matrix adhesion"/>
    <property type="evidence" value="ECO:0007669"/>
    <property type="project" value="InterPro"/>
</dbReference>
<comment type="subcellular location">
    <subcellularLocation>
        <location evidence="1">Secreted</location>
        <location evidence="1">Extracellular space</location>
        <location evidence="1">Extracellular matrix</location>
        <location evidence="1">Basement membrane</location>
    </subcellularLocation>
</comment>
<organism evidence="20 21">
    <name type="scientific">Paramormyrops kingsleyae</name>
    <dbReference type="NCBI Taxonomy" id="1676925"/>
    <lineage>
        <taxon>Eukaryota</taxon>
        <taxon>Metazoa</taxon>
        <taxon>Chordata</taxon>
        <taxon>Craniata</taxon>
        <taxon>Vertebrata</taxon>
        <taxon>Euteleostomi</taxon>
        <taxon>Actinopterygii</taxon>
        <taxon>Neopterygii</taxon>
        <taxon>Teleostei</taxon>
        <taxon>Osteoglossocephala</taxon>
        <taxon>Osteoglossomorpha</taxon>
        <taxon>Osteoglossiformes</taxon>
        <taxon>Mormyridae</taxon>
        <taxon>Paramormyrops</taxon>
    </lineage>
</organism>
<dbReference type="SMART" id="SM00179">
    <property type="entry name" value="EGF_CA"/>
    <property type="match status" value="2"/>
</dbReference>
<dbReference type="InterPro" id="IPR000152">
    <property type="entry name" value="EGF-type_Asp/Asn_hydroxyl_site"/>
</dbReference>
<feature type="repeat" description="LDL-receptor class B" evidence="13">
    <location>
        <begin position="1120"/>
        <end position="1163"/>
    </location>
</feature>
<dbReference type="PROSITE" id="PS51162">
    <property type="entry name" value="THYROGLOBULIN_1_2"/>
    <property type="match status" value="2"/>
</dbReference>
<feature type="repeat" description="LDL-receptor class B" evidence="13">
    <location>
        <begin position="1207"/>
        <end position="1251"/>
    </location>
</feature>
<feature type="domain" description="NIDO" evidence="19">
    <location>
        <begin position="101"/>
        <end position="268"/>
    </location>
</feature>
<dbReference type="PROSITE" id="PS51220">
    <property type="entry name" value="NIDO"/>
    <property type="match status" value="1"/>
</dbReference>
<sequence>MKMRDNLGILFFQFFCTVCFVNAVDRNNIFPFGTVSGDLTLPEGDDEVSEALKLKRPMYFYETQFSELYVATNGIISCQDLPREKQYVDHAFPMDFPIIAPFLADIDTSNKRGTVYYRLDESPGVLKRVSQEVNRGFPGVHFTATHAVIATWVDVAAYEEVKHSSGPSDRVNTFQVVLAYDEVDTFVLFLYPDDGLHFFGTRPKETYNAQLELPARVGFSRGEVPLVNFSPMEELYYSVTCTEKAVKNLYQTGNAGVPGVWLFHVGNYFSFNNVVPATVTQVAPTVMPLGQNRRDATIPDYTEYIDHFHDQASEYNSKVLSGSEFLPLAMSELLESDHTAILPHPLVTKNKDREFLAGQPRMQTYNGDSPLTFRHSPLDPLAFHTWRYITNIKKWSGIYLSSYHVTAGKKISFKFPVLPLILLSFAVLQHNSDDMKMCAQFQQACSPNGYCADYSSGSCCHCHPGFYGNGWQCLLEGAPQRVNGRVSGLGYVGATPVEMDNVDLHSYVVLSDGRAYTAISRLPEPLGWALMPLAPVGGLFGWLFALELPDHKNGFRITGAEFTYHAEVIFYPGNQRLTIIQTAQGFSPENYIRMDTRIHGKMPFIVSGAKVEIEPYKEVYQYYPSLVTSSSVHKYKVVSAEMGSEIFSYQLYQNITFRECQHGPQTKPKSQQLNVERVFVTYIKEEHIMRYAITSKIGPVTEKAPEPVLLNPCHAGTHTCDAKAQCLPGEGTHFQCQCSTGYRGDGQYCTELGCLGFWVRSCNFAAPLISTLVSAIQNPLQSRELLRDVIQSAINSHSDVIQFVINSHSVVIQFVIYSHSLSANSSANSVNHPGQPSGPLYLGDNQFVFPPEPDIDECKSHPCHSCASCSNTEGSFECQCWPGFQGNGVQCIPLNGNFCEEHREGLQRGEPWTRHALGTFIPQCDEEGQYRAQQCHGATGHCWCVDAKGLELPGTRTPPGTPSLPVKCFHVSVKPWPTQRPGSICERWRDSLMEHYRGHPASSHYTPQCDSTGQFNPVQCYGDSSYCWCVDKDGREVPGTRLHNAVRPACIPTEAPPTMYPVPPPDMTPSISATSLLYAQGQQIGALPLNGTRMETGKASILLALHGSIVVGIDYNCRDKKIYWTDLAGRTINRASLEPGAEPETVVNTGLTIPEGLAVDAFRSTMFWVDSGLDKIETSNLDGSRRRVLFDTELVNPRAIIVDSTSGILFWTDWNRDAPKIEQSTVEGQNRRILVQDGIGLPNALTFNPVSKHLCWADAGTKRLECIAPDGTGRWVIHSNVNYPFGMVFYANHFYYTDWRRDGVIALSQDSSKFTDEFLPEQRSHLYGITVASPSCISGNDKQQM</sequence>
<dbReference type="PROSITE" id="PS00010">
    <property type="entry name" value="ASX_HYDROXYL"/>
    <property type="match status" value="1"/>
</dbReference>
<dbReference type="InterPro" id="IPR003886">
    <property type="entry name" value="NIDO_dom"/>
</dbReference>
<evidence type="ECO:0000256" key="9">
    <source>
        <dbReference type="ARBA" id="ARBA00022889"/>
    </source>
</evidence>
<feature type="signal peptide" evidence="15">
    <location>
        <begin position="1"/>
        <end position="23"/>
    </location>
</feature>
<keyword evidence="7" id="KW-0106">Calcium</keyword>
<evidence type="ECO:0000256" key="14">
    <source>
        <dbReference type="PROSITE-ProRule" id="PRU00500"/>
    </source>
</evidence>
<dbReference type="InterPro" id="IPR000716">
    <property type="entry name" value="Thyroglobulin_1"/>
</dbReference>
<accession>A0A3B3T1D0</accession>
<feature type="domain" description="Thyroglobulin type-1" evidence="18">
    <location>
        <begin position="896"/>
        <end position="968"/>
    </location>
</feature>
<dbReference type="SUPFAM" id="SSF54511">
    <property type="entry name" value="GFP-like"/>
    <property type="match status" value="1"/>
</dbReference>
<keyword evidence="8" id="KW-0084">Basement membrane</keyword>
<evidence type="ECO:0000259" key="17">
    <source>
        <dbReference type="PROSITE" id="PS50993"/>
    </source>
</evidence>
<evidence type="ECO:0000256" key="6">
    <source>
        <dbReference type="ARBA" id="ARBA00022737"/>
    </source>
</evidence>
<keyword evidence="10 14" id="KW-1015">Disulfide bond</keyword>
<dbReference type="Proteomes" id="UP000261540">
    <property type="component" value="Unplaced"/>
</dbReference>
<dbReference type="Pfam" id="PF07645">
    <property type="entry name" value="EGF_CA"/>
    <property type="match status" value="1"/>
</dbReference>
<evidence type="ECO:0000256" key="2">
    <source>
        <dbReference type="ARBA" id="ARBA00022525"/>
    </source>
</evidence>
<dbReference type="GO" id="GO:0030855">
    <property type="term" value="P:epithelial cell differentiation"/>
    <property type="evidence" value="ECO:0007669"/>
    <property type="project" value="UniProtKB-ARBA"/>
</dbReference>
<dbReference type="SMART" id="SM00135">
    <property type="entry name" value="LY"/>
    <property type="match status" value="4"/>
</dbReference>
<dbReference type="FunFam" id="4.10.800.10:FF:000001">
    <property type="entry name" value="Testican-3 isoform 2"/>
    <property type="match status" value="1"/>
</dbReference>
<dbReference type="Gene3D" id="2.40.155.10">
    <property type="entry name" value="Green fluorescent protein"/>
    <property type="match status" value="1"/>
</dbReference>
<evidence type="ECO:0000256" key="5">
    <source>
        <dbReference type="ARBA" id="ARBA00022729"/>
    </source>
</evidence>
<evidence type="ECO:0000259" key="19">
    <source>
        <dbReference type="PROSITE" id="PS51220"/>
    </source>
</evidence>
<dbReference type="SUPFAM" id="SSF57610">
    <property type="entry name" value="Thyroglobulin type-1 domain"/>
    <property type="match status" value="2"/>
</dbReference>
<dbReference type="STRING" id="1676925.ENSPKIP00000036480"/>
<evidence type="ECO:0000256" key="3">
    <source>
        <dbReference type="ARBA" id="ARBA00022530"/>
    </source>
</evidence>
<dbReference type="Gene3D" id="4.10.800.10">
    <property type="entry name" value="Thyroglobulin type-1"/>
    <property type="match status" value="2"/>
</dbReference>
<dbReference type="InterPro" id="IPR024731">
    <property type="entry name" value="NELL2-like_EGF"/>
</dbReference>
<dbReference type="Pfam" id="PF00058">
    <property type="entry name" value="Ldl_recept_b"/>
    <property type="match status" value="2"/>
</dbReference>